<evidence type="ECO:0000256" key="1">
    <source>
        <dbReference type="SAM" id="MobiDB-lite"/>
    </source>
</evidence>
<keyword evidence="2" id="KW-1133">Transmembrane helix</keyword>
<proteinExistence type="predicted"/>
<dbReference type="EMBL" id="JAUFQS010000007">
    <property type="protein sequence ID" value="MDN3687841.1"/>
    <property type="molecule type" value="Genomic_DNA"/>
</dbReference>
<keyword evidence="2" id="KW-0812">Transmembrane</keyword>
<dbReference type="Proteomes" id="UP001236663">
    <property type="component" value="Unassembled WGS sequence"/>
</dbReference>
<organism evidence="3 4">
    <name type="scientific">Cyclobacterium jeungdonense</name>
    <dbReference type="NCBI Taxonomy" id="708087"/>
    <lineage>
        <taxon>Bacteria</taxon>
        <taxon>Pseudomonadati</taxon>
        <taxon>Bacteroidota</taxon>
        <taxon>Cytophagia</taxon>
        <taxon>Cytophagales</taxon>
        <taxon>Cyclobacteriaceae</taxon>
        <taxon>Cyclobacterium</taxon>
    </lineage>
</organism>
<dbReference type="PANTHER" id="PTHR31876">
    <property type="entry name" value="COV-LIKE PROTEIN 1"/>
    <property type="match status" value="1"/>
</dbReference>
<feature type="transmembrane region" description="Helical" evidence="2">
    <location>
        <begin position="48"/>
        <end position="68"/>
    </location>
</feature>
<dbReference type="RefSeq" id="WP_163384287.1">
    <property type="nucleotide sequence ID" value="NZ_JAUFQS010000007.1"/>
</dbReference>
<feature type="transmembrane region" description="Helical" evidence="2">
    <location>
        <begin position="12"/>
        <end position="36"/>
    </location>
</feature>
<evidence type="ECO:0000313" key="3">
    <source>
        <dbReference type="EMBL" id="MDN3687841.1"/>
    </source>
</evidence>
<protein>
    <submittedName>
        <fullName evidence="3">DUF502 domain-containing protein</fullName>
    </submittedName>
</protein>
<comment type="caution">
    <text evidence="3">The sequence shown here is derived from an EMBL/GenBank/DDBJ whole genome shotgun (WGS) entry which is preliminary data.</text>
</comment>
<reference evidence="4" key="1">
    <citation type="journal article" date="2019" name="Int. J. Syst. Evol. Microbiol.">
        <title>The Global Catalogue of Microorganisms (GCM) 10K type strain sequencing project: providing services to taxonomists for standard genome sequencing and annotation.</title>
        <authorList>
            <consortium name="The Broad Institute Genomics Platform"/>
            <consortium name="The Broad Institute Genome Sequencing Center for Infectious Disease"/>
            <person name="Wu L."/>
            <person name="Ma J."/>
        </authorList>
    </citation>
    <scope>NUCLEOTIDE SEQUENCE [LARGE SCALE GENOMIC DNA]</scope>
    <source>
        <strain evidence="4">CECT 7706</strain>
    </source>
</reference>
<evidence type="ECO:0000313" key="4">
    <source>
        <dbReference type="Proteomes" id="UP001236663"/>
    </source>
</evidence>
<keyword evidence="2" id="KW-0472">Membrane</keyword>
<feature type="region of interest" description="Disordered" evidence="1">
    <location>
        <begin position="189"/>
        <end position="208"/>
    </location>
</feature>
<dbReference type="Pfam" id="PF04367">
    <property type="entry name" value="DUF502"/>
    <property type="match status" value="1"/>
</dbReference>
<gene>
    <name evidence="3" type="ORF">QWZ15_08370</name>
</gene>
<keyword evidence="4" id="KW-1185">Reference proteome</keyword>
<sequence>MANFTSKRIFGYFLRGLLFVVPFFLTGYIIVLTVQFLDNIIPVNIPGLGILVMLVFVTLVGYLTSIFITKSIFEELEKIVFKIPLVNILYTSIKDLMSAFVGDKKKFNTPIIVKLSENMSRLGFMTQDDLSVLGQEELVAVYFPHSYNFSGNLFLVPRANITRLKNVNSTEIMKFIVSGGVSQLNYYKNPNKAKDQQGREPGLSSEGL</sequence>
<evidence type="ECO:0000256" key="2">
    <source>
        <dbReference type="SAM" id="Phobius"/>
    </source>
</evidence>
<dbReference type="InterPro" id="IPR007462">
    <property type="entry name" value="COV1-like"/>
</dbReference>
<name>A0ABT8C852_9BACT</name>
<accession>A0ABT8C852</accession>
<dbReference type="PANTHER" id="PTHR31876:SF26">
    <property type="entry name" value="PROTEIN LIKE COV 2"/>
    <property type="match status" value="1"/>
</dbReference>